<name>A0ABS9J2R0_9FLAO</name>
<feature type="signal peptide" evidence="1">
    <location>
        <begin position="1"/>
        <end position="20"/>
    </location>
</feature>
<reference evidence="2 3" key="1">
    <citation type="submission" date="2021-01" db="EMBL/GenBank/DDBJ databases">
        <title>Genome sequencing of Joostella atrarenae M1-2 (= KCTC 23194).</title>
        <authorList>
            <person name="Zakaria M.R."/>
            <person name="Lam M.Q."/>
            <person name="Chong C.S."/>
        </authorList>
    </citation>
    <scope>NUCLEOTIDE SEQUENCE [LARGE SCALE GENOMIC DNA]</scope>
    <source>
        <strain evidence="2 3">M1-2</strain>
    </source>
</reference>
<evidence type="ECO:0008006" key="4">
    <source>
        <dbReference type="Google" id="ProtNLM"/>
    </source>
</evidence>
<feature type="chain" id="PRO_5047253401" description="Surface glycan-binding protein B xyloglucan binding domain-containing protein" evidence="1">
    <location>
        <begin position="21"/>
        <end position="329"/>
    </location>
</feature>
<sequence>MKHLKLLSLLSLVLQVAIFASCDKDEDSEALNETTEVKLLSIYVNDDLEIPISPNNVVKLTGFNLNKVEKIELVTSPVNIVLPFDIAAVPLASQARKHNLTFTVPLFQDGELDGYGEKTINMVTTDGSIVSFPVILEEPSLPLPPETIPLPDGYYEVLFSDFNGAGIPEAQEGSWGAFGVVDKSLSGVQTEEVVLGGGGHLRIVWDGNKDFGFGGVQTLNFSEPDIVTTETDASKVMIVFSAKVDQIGLGFNIVPFEPGQPFTQTINFDTTEWKEYAFELSSFGVGYGTSNQSFDINPANLEKLQFSISVNSAPSATILIDNVRFYIKE</sequence>
<dbReference type="PROSITE" id="PS51257">
    <property type="entry name" value="PROKAR_LIPOPROTEIN"/>
    <property type="match status" value="1"/>
</dbReference>
<accession>A0ABS9J2R0</accession>
<dbReference type="EMBL" id="JAETXX010000003">
    <property type="protein sequence ID" value="MCF8714695.1"/>
    <property type="molecule type" value="Genomic_DNA"/>
</dbReference>
<organism evidence="2 3">
    <name type="scientific">Joostella atrarenae</name>
    <dbReference type="NCBI Taxonomy" id="679257"/>
    <lineage>
        <taxon>Bacteria</taxon>
        <taxon>Pseudomonadati</taxon>
        <taxon>Bacteroidota</taxon>
        <taxon>Flavobacteriia</taxon>
        <taxon>Flavobacteriales</taxon>
        <taxon>Flavobacteriaceae</taxon>
        <taxon>Joostella</taxon>
    </lineage>
</organism>
<keyword evidence="1" id="KW-0732">Signal</keyword>
<keyword evidence="3" id="KW-1185">Reference proteome</keyword>
<dbReference type="RefSeq" id="WP_236958661.1">
    <property type="nucleotide sequence ID" value="NZ_JAETXX010000003.1"/>
</dbReference>
<evidence type="ECO:0000313" key="3">
    <source>
        <dbReference type="Proteomes" id="UP000829517"/>
    </source>
</evidence>
<proteinExistence type="predicted"/>
<protein>
    <recommendedName>
        <fullName evidence="4">Surface glycan-binding protein B xyloglucan binding domain-containing protein</fullName>
    </recommendedName>
</protein>
<dbReference type="Proteomes" id="UP000829517">
    <property type="component" value="Unassembled WGS sequence"/>
</dbReference>
<evidence type="ECO:0000313" key="2">
    <source>
        <dbReference type="EMBL" id="MCF8714695.1"/>
    </source>
</evidence>
<gene>
    <name evidence="2" type="ORF">JM658_07625</name>
</gene>
<comment type="caution">
    <text evidence="2">The sequence shown here is derived from an EMBL/GenBank/DDBJ whole genome shotgun (WGS) entry which is preliminary data.</text>
</comment>
<evidence type="ECO:0000256" key="1">
    <source>
        <dbReference type="SAM" id="SignalP"/>
    </source>
</evidence>